<dbReference type="EMBL" id="CADCXU010009060">
    <property type="protein sequence ID" value="CAA9999832.1"/>
    <property type="molecule type" value="Genomic_DNA"/>
</dbReference>
<dbReference type="Proteomes" id="UP000479000">
    <property type="component" value="Unassembled WGS sequence"/>
</dbReference>
<evidence type="ECO:0000313" key="2">
    <source>
        <dbReference type="Proteomes" id="UP000479000"/>
    </source>
</evidence>
<proteinExistence type="predicted"/>
<reference evidence="1 2" key="1">
    <citation type="submission" date="2020-02" db="EMBL/GenBank/DDBJ databases">
        <authorList>
            <person name="Ferguson B K."/>
        </authorList>
    </citation>
    <scope>NUCLEOTIDE SEQUENCE [LARGE SCALE GENOMIC DNA]</scope>
</reference>
<sequence length="50" mass="5762">MNHRLPTLSHWDHHNGDADPKVWSSWDCGGHSGDPSYYHTGRPRVDDHQV</sequence>
<protein>
    <submittedName>
        <fullName evidence="1">Uncharacterized protein</fullName>
    </submittedName>
</protein>
<dbReference type="AlphaFoldDB" id="A0A6H5GB14"/>
<accession>A0A6H5GB14</accession>
<evidence type="ECO:0000313" key="1">
    <source>
        <dbReference type="EMBL" id="CAA9999832.1"/>
    </source>
</evidence>
<name>A0A6H5GB14_9HEMI</name>
<gene>
    <name evidence="1" type="ORF">NTEN_LOCUS6070</name>
</gene>
<organism evidence="1 2">
    <name type="scientific">Nesidiocoris tenuis</name>
    <dbReference type="NCBI Taxonomy" id="355587"/>
    <lineage>
        <taxon>Eukaryota</taxon>
        <taxon>Metazoa</taxon>
        <taxon>Ecdysozoa</taxon>
        <taxon>Arthropoda</taxon>
        <taxon>Hexapoda</taxon>
        <taxon>Insecta</taxon>
        <taxon>Pterygota</taxon>
        <taxon>Neoptera</taxon>
        <taxon>Paraneoptera</taxon>
        <taxon>Hemiptera</taxon>
        <taxon>Heteroptera</taxon>
        <taxon>Panheteroptera</taxon>
        <taxon>Cimicomorpha</taxon>
        <taxon>Miridae</taxon>
        <taxon>Dicyphina</taxon>
        <taxon>Nesidiocoris</taxon>
    </lineage>
</organism>
<keyword evidence="2" id="KW-1185">Reference proteome</keyword>